<evidence type="ECO:0000256" key="1">
    <source>
        <dbReference type="ARBA" id="ARBA00004651"/>
    </source>
</evidence>
<dbReference type="Pfam" id="PF03412">
    <property type="entry name" value="Peptidase_C39"/>
    <property type="match status" value="1"/>
</dbReference>
<evidence type="ECO:0000256" key="2">
    <source>
        <dbReference type="ARBA" id="ARBA00022692"/>
    </source>
</evidence>
<evidence type="ECO:0000313" key="12">
    <source>
        <dbReference type="EMBL" id="MFC4351010.1"/>
    </source>
</evidence>
<evidence type="ECO:0000256" key="3">
    <source>
        <dbReference type="ARBA" id="ARBA00022741"/>
    </source>
</evidence>
<dbReference type="CDD" id="cd18587">
    <property type="entry name" value="ABC_6TM_LapB_like"/>
    <property type="match status" value="1"/>
</dbReference>
<dbReference type="CDD" id="cd03245">
    <property type="entry name" value="ABCC_bacteriocin_exporters"/>
    <property type="match status" value="1"/>
</dbReference>
<dbReference type="SUPFAM" id="SSF52540">
    <property type="entry name" value="P-loop containing nucleoside triphosphate hydrolases"/>
    <property type="match status" value="1"/>
</dbReference>
<dbReference type="InterPro" id="IPR011527">
    <property type="entry name" value="ABC1_TM_dom"/>
</dbReference>
<evidence type="ECO:0000256" key="7">
    <source>
        <dbReference type="ARBA" id="ARBA00023136"/>
    </source>
</evidence>
<protein>
    <submittedName>
        <fullName evidence="12">Type I secretion system permease/ATPase</fullName>
    </submittedName>
</protein>
<evidence type="ECO:0000313" key="13">
    <source>
        <dbReference type="Proteomes" id="UP001595799"/>
    </source>
</evidence>
<dbReference type="PROSITE" id="PS00211">
    <property type="entry name" value="ABC_TRANSPORTER_1"/>
    <property type="match status" value="1"/>
</dbReference>
<dbReference type="InterPro" id="IPR003593">
    <property type="entry name" value="AAA+_ATPase"/>
</dbReference>
<organism evidence="12 13">
    <name type="scientific">Fodinicurvata halophila</name>
    <dbReference type="NCBI Taxonomy" id="1419723"/>
    <lineage>
        <taxon>Bacteria</taxon>
        <taxon>Pseudomonadati</taxon>
        <taxon>Pseudomonadota</taxon>
        <taxon>Alphaproteobacteria</taxon>
        <taxon>Rhodospirillales</taxon>
        <taxon>Rhodovibrionaceae</taxon>
        <taxon>Fodinicurvata</taxon>
    </lineage>
</organism>
<dbReference type="Gene3D" id="3.40.50.300">
    <property type="entry name" value="P-loop containing nucleotide triphosphate hydrolases"/>
    <property type="match status" value="1"/>
</dbReference>
<dbReference type="InterPro" id="IPR005074">
    <property type="entry name" value="Peptidase_C39"/>
</dbReference>
<feature type="transmembrane region" description="Helical" evidence="8">
    <location>
        <begin position="284"/>
        <end position="309"/>
    </location>
</feature>
<dbReference type="InterPro" id="IPR039421">
    <property type="entry name" value="Type_1_exporter"/>
</dbReference>
<proteinExistence type="predicted"/>
<sequence length="727" mass="79880">MVHDSSLQQERVEAAEVQQGVIDPLLEALAFLSKYHHRPTSRDALVAGLPLDNGRLTVELFSRCAARIGLSARIVRRPLKAIPDFVLPAVLLMKDGECYILSGWGEGDQAEVVVPESGAGTTMVPLQELEEDYLGYAIYVRPEYQFDARMKEDEDERPQNRSWFWGTLARLWPVYLQVIGAAAIVNVLAIASPLFVMNVYDRVLPNQAFSTLWVLAAGMGIAMFFDFLLRNLRAALIDNAGQRADVLLASRLFEQVLNIQMKVRPGSTGAFANHLREFETVRDFFTSSTLASLTDLLFVGLFLFIIWMLGGPLVYIPLAAVILALVTGFCIQFPLNSVVRKTHKEAAQKHGILVETLSGLDTIKVAGAEGRMQRSWEQFVGSTSRTAQRSRLFSNLGVNMTSFLQQGTTVGIVIYGVYLASEGEMSMGAIIACVILGGRAVAPLGGMANTLSRMNQSIVALKTLDGIMKLPVERPVDRRFVSRGRMNGEIEFRGVSFTYPEARTQALREVSFRVQQGERVGVLGRIGSGKTTVGRLSSGLYEPDDGAVLLDGTDLRQIHPADIRRNVGFMMQDVTLFYGTVRENIALGFPQADDALILRASKLAGVDDFVGAHPDGYDMVISERGQNLSGGQRQAISLARALLTDPPTLVLDEPTSAMDVASEQAMIGRLKEVLDTGRTLILATHRTSLLNLVDRLIVLDRGRLVADGPRDEIIARLRGGKFRVEEQ</sequence>
<evidence type="ECO:0000259" key="11">
    <source>
        <dbReference type="PROSITE" id="PS50990"/>
    </source>
</evidence>
<dbReference type="InterPro" id="IPR036640">
    <property type="entry name" value="ABC1_TM_sf"/>
</dbReference>
<keyword evidence="2 8" id="KW-0812">Transmembrane</keyword>
<feature type="transmembrane region" description="Helical" evidence="8">
    <location>
        <begin position="315"/>
        <end position="335"/>
    </location>
</feature>
<keyword evidence="5" id="KW-0067">ATP-binding</keyword>
<accession>A0ABV8UK73</accession>
<gene>
    <name evidence="12" type="ORF">ACFOW6_05585</name>
</gene>
<dbReference type="Gene3D" id="3.90.70.10">
    <property type="entry name" value="Cysteine proteinases"/>
    <property type="match status" value="1"/>
</dbReference>
<feature type="transmembrane region" description="Helical" evidence="8">
    <location>
        <begin position="174"/>
        <end position="196"/>
    </location>
</feature>
<evidence type="ECO:0000256" key="4">
    <source>
        <dbReference type="ARBA" id="ARBA00022801"/>
    </source>
</evidence>
<dbReference type="EMBL" id="JBHSCW010000003">
    <property type="protein sequence ID" value="MFC4351010.1"/>
    <property type="molecule type" value="Genomic_DNA"/>
</dbReference>
<comment type="caution">
    <text evidence="12">The sequence shown here is derived from an EMBL/GenBank/DDBJ whole genome shotgun (WGS) entry which is preliminary data.</text>
</comment>
<dbReference type="Proteomes" id="UP001595799">
    <property type="component" value="Unassembled WGS sequence"/>
</dbReference>
<dbReference type="PANTHER" id="PTHR43394:SF1">
    <property type="entry name" value="ATP-BINDING CASSETTE SUB-FAMILY B MEMBER 10, MITOCHONDRIAL"/>
    <property type="match status" value="1"/>
</dbReference>
<feature type="domain" description="Peptidase C39" evidence="11">
    <location>
        <begin position="18"/>
        <end position="140"/>
    </location>
</feature>
<dbReference type="RefSeq" id="WP_382421352.1">
    <property type="nucleotide sequence ID" value="NZ_JBHSCW010000003.1"/>
</dbReference>
<dbReference type="Pfam" id="PF00664">
    <property type="entry name" value="ABC_membrane"/>
    <property type="match status" value="1"/>
</dbReference>
<evidence type="ECO:0000259" key="9">
    <source>
        <dbReference type="PROSITE" id="PS50893"/>
    </source>
</evidence>
<dbReference type="Pfam" id="PF00005">
    <property type="entry name" value="ABC_tran"/>
    <property type="match status" value="1"/>
</dbReference>
<evidence type="ECO:0000256" key="6">
    <source>
        <dbReference type="ARBA" id="ARBA00022989"/>
    </source>
</evidence>
<feature type="domain" description="ABC transmembrane type-1" evidence="10">
    <location>
        <begin position="178"/>
        <end position="456"/>
    </location>
</feature>
<comment type="subcellular location">
    <subcellularLocation>
        <location evidence="1">Cell membrane</location>
        <topology evidence="1">Multi-pass membrane protein</topology>
    </subcellularLocation>
</comment>
<keyword evidence="7 8" id="KW-0472">Membrane</keyword>
<name>A0ABV8UK73_9PROT</name>
<dbReference type="Gene3D" id="1.20.1560.10">
    <property type="entry name" value="ABC transporter type 1, transmembrane domain"/>
    <property type="match status" value="1"/>
</dbReference>
<keyword evidence="4" id="KW-0378">Hydrolase</keyword>
<dbReference type="PROSITE" id="PS50893">
    <property type="entry name" value="ABC_TRANSPORTER_2"/>
    <property type="match status" value="1"/>
</dbReference>
<dbReference type="CDD" id="cd02421">
    <property type="entry name" value="Peptidase_C39_likeD"/>
    <property type="match status" value="1"/>
</dbReference>
<dbReference type="NCBIfam" id="TIGR03375">
    <property type="entry name" value="type_I_sec_LssB"/>
    <property type="match status" value="1"/>
</dbReference>
<dbReference type="InterPro" id="IPR027417">
    <property type="entry name" value="P-loop_NTPase"/>
</dbReference>
<dbReference type="InterPro" id="IPR003439">
    <property type="entry name" value="ABC_transporter-like_ATP-bd"/>
</dbReference>
<dbReference type="PANTHER" id="PTHR43394">
    <property type="entry name" value="ATP-DEPENDENT PERMEASE MDL1, MITOCHONDRIAL"/>
    <property type="match status" value="1"/>
</dbReference>
<evidence type="ECO:0000259" key="10">
    <source>
        <dbReference type="PROSITE" id="PS50929"/>
    </source>
</evidence>
<evidence type="ECO:0000256" key="8">
    <source>
        <dbReference type="SAM" id="Phobius"/>
    </source>
</evidence>
<feature type="domain" description="ABC transporter" evidence="9">
    <location>
        <begin position="490"/>
        <end position="726"/>
    </location>
</feature>
<feature type="transmembrane region" description="Helical" evidence="8">
    <location>
        <begin position="208"/>
        <end position="229"/>
    </location>
</feature>
<dbReference type="SUPFAM" id="SSF90123">
    <property type="entry name" value="ABC transporter transmembrane region"/>
    <property type="match status" value="1"/>
</dbReference>
<dbReference type="SMART" id="SM00382">
    <property type="entry name" value="AAA"/>
    <property type="match status" value="1"/>
</dbReference>
<keyword evidence="6 8" id="KW-1133">Transmembrane helix</keyword>
<dbReference type="PROSITE" id="PS50929">
    <property type="entry name" value="ABC_TM1F"/>
    <property type="match status" value="1"/>
</dbReference>
<dbReference type="InterPro" id="IPR017871">
    <property type="entry name" value="ABC_transporter-like_CS"/>
</dbReference>
<keyword evidence="3" id="KW-0547">Nucleotide-binding</keyword>
<dbReference type="PROSITE" id="PS50990">
    <property type="entry name" value="PEPTIDASE_C39"/>
    <property type="match status" value="1"/>
</dbReference>
<evidence type="ECO:0000256" key="5">
    <source>
        <dbReference type="ARBA" id="ARBA00022840"/>
    </source>
</evidence>
<dbReference type="InterPro" id="IPR017750">
    <property type="entry name" value="ATPase_T1SS"/>
</dbReference>
<reference evidence="13" key="1">
    <citation type="journal article" date="2019" name="Int. J. Syst. Evol. Microbiol.">
        <title>The Global Catalogue of Microorganisms (GCM) 10K type strain sequencing project: providing services to taxonomists for standard genome sequencing and annotation.</title>
        <authorList>
            <consortium name="The Broad Institute Genomics Platform"/>
            <consortium name="The Broad Institute Genome Sequencing Center for Infectious Disease"/>
            <person name="Wu L."/>
            <person name="Ma J."/>
        </authorList>
    </citation>
    <scope>NUCLEOTIDE SEQUENCE [LARGE SCALE GENOMIC DNA]</scope>
    <source>
        <strain evidence="13">CECT 8472</strain>
    </source>
</reference>
<keyword evidence="13" id="KW-1185">Reference proteome</keyword>